<evidence type="ECO:0000313" key="2">
    <source>
        <dbReference type="Proteomes" id="UP000075635"/>
    </source>
</evidence>
<dbReference type="Proteomes" id="UP000075635">
    <property type="component" value="Unassembled WGS sequence"/>
</dbReference>
<dbReference type="EMBL" id="JEMB01003355">
    <property type="protein sequence ID" value="KYF73687.1"/>
    <property type="molecule type" value="Genomic_DNA"/>
</dbReference>
<reference evidence="1 2" key="1">
    <citation type="submission" date="2014-02" db="EMBL/GenBank/DDBJ databases">
        <title>The small core and large imbalanced accessory genome model reveals a collaborative survival strategy of Sorangium cellulosum strains in nature.</title>
        <authorList>
            <person name="Han K."/>
            <person name="Peng R."/>
            <person name="Blom J."/>
            <person name="Li Y.-Z."/>
        </authorList>
    </citation>
    <scope>NUCLEOTIDE SEQUENCE [LARGE SCALE GENOMIC DNA]</scope>
    <source>
        <strain evidence="1 2">So0011-07</strain>
    </source>
</reference>
<name>A0A150R0C2_SORCE</name>
<protein>
    <submittedName>
        <fullName evidence="1">Uncharacterized protein</fullName>
    </submittedName>
</protein>
<sequence>MLDPSTLPLGITPRYQCTDEFGCVYSTPCKYAAWGFSIPSVKHLCFVTDCGDARCSTCPTWVGELLSHLAIRAWCAYVCVELGVHDGKPIAVGAGGISPLLGDFVGPICTTP</sequence>
<evidence type="ECO:0000313" key="1">
    <source>
        <dbReference type="EMBL" id="KYF73687.1"/>
    </source>
</evidence>
<gene>
    <name evidence="1" type="ORF">BE17_16455</name>
</gene>
<accession>A0A150R0C2</accession>
<dbReference type="AlphaFoldDB" id="A0A150R0C2"/>
<proteinExistence type="predicted"/>
<organism evidence="1 2">
    <name type="scientific">Sorangium cellulosum</name>
    <name type="common">Polyangium cellulosum</name>
    <dbReference type="NCBI Taxonomy" id="56"/>
    <lineage>
        <taxon>Bacteria</taxon>
        <taxon>Pseudomonadati</taxon>
        <taxon>Myxococcota</taxon>
        <taxon>Polyangia</taxon>
        <taxon>Polyangiales</taxon>
        <taxon>Polyangiaceae</taxon>
        <taxon>Sorangium</taxon>
    </lineage>
</organism>
<comment type="caution">
    <text evidence="1">The sequence shown here is derived from an EMBL/GenBank/DDBJ whole genome shotgun (WGS) entry which is preliminary data.</text>
</comment>